<evidence type="ECO:0000313" key="12">
    <source>
        <dbReference type="Proteomes" id="UP000035009"/>
    </source>
</evidence>
<feature type="transmembrane region" description="Helical" evidence="9">
    <location>
        <begin position="27"/>
        <end position="45"/>
    </location>
</feature>
<sequence>MTKSSDRVNGRPPLISRRAEWERRSEPILAVAALAFLVAYGTPIVEQDLSPGWQSACTAATIVAWIIFALDYLARLILTGNKRYFIRHNWFDALILAIPVLRPLRALRLVALLSIAHRAGTNTLRGRVVTYAAGGTTLLLILSSLAITDAERGRPGATINGIGDGLWWSITTMTTVGYGDRYPVTTSGRFVAAALMLAGIALLGVVTATVASWLIERIDDAKNQEAATQALVNELRIEIKRLHERLDAREQARRLGRSTRSRKVHAMTCAVSHWATFRWMTCGCAARLLRITTFDND</sequence>
<dbReference type="Pfam" id="PF07885">
    <property type="entry name" value="Ion_trans_2"/>
    <property type="match status" value="1"/>
</dbReference>
<dbReference type="GO" id="GO:0001508">
    <property type="term" value="P:action potential"/>
    <property type="evidence" value="ECO:0007669"/>
    <property type="project" value="TreeGrafter"/>
</dbReference>
<proteinExistence type="predicted"/>
<dbReference type="InterPro" id="IPR027359">
    <property type="entry name" value="Volt_channel_dom_sf"/>
</dbReference>
<dbReference type="InterPro" id="IPR013099">
    <property type="entry name" value="K_chnl_dom"/>
</dbReference>
<organism evidence="11 12">
    <name type="scientific">Gordonia malaquae NBRC 108250</name>
    <dbReference type="NCBI Taxonomy" id="1223542"/>
    <lineage>
        <taxon>Bacteria</taxon>
        <taxon>Bacillati</taxon>
        <taxon>Actinomycetota</taxon>
        <taxon>Actinomycetes</taxon>
        <taxon>Mycobacteriales</taxon>
        <taxon>Gordoniaceae</taxon>
        <taxon>Gordonia</taxon>
    </lineage>
</organism>
<evidence type="ECO:0000256" key="6">
    <source>
        <dbReference type="ARBA" id="ARBA00023136"/>
    </source>
</evidence>
<dbReference type="InterPro" id="IPR028325">
    <property type="entry name" value="VG_K_chnl"/>
</dbReference>
<dbReference type="SUPFAM" id="SSF81324">
    <property type="entry name" value="Voltage-gated potassium channels"/>
    <property type="match status" value="1"/>
</dbReference>
<dbReference type="Gene3D" id="1.20.5.110">
    <property type="match status" value="1"/>
</dbReference>
<keyword evidence="2" id="KW-0813">Transport</keyword>
<keyword evidence="5" id="KW-0406">Ion transport</keyword>
<keyword evidence="7" id="KW-0407">Ion channel</keyword>
<dbReference type="PANTHER" id="PTHR11537">
    <property type="entry name" value="VOLTAGE-GATED POTASSIUM CHANNEL"/>
    <property type="match status" value="1"/>
</dbReference>
<name>M3UNG5_GORML</name>
<dbReference type="STRING" id="410332.SAMN04488550_4198"/>
<dbReference type="EMBL" id="BAOP01000041">
    <property type="protein sequence ID" value="GAC81650.1"/>
    <property type="molecule type" value="Genomic_DNA"/>
</dbReference>
<gene>
    <name evidence="11" type="ORF">GM1_041_00210</name>
</gene>
<dbReference type="PANTHER" id="PTHR11537:SF254">
    <property type="entry name" value="POTASSIUM VOLTAGE-GATED CHANNEL PROTEIN SHAB"/>
    <property type="match status" value="1"/>
</dbReference>
<evidence type="ECO:0000256" key="3">
    <source>
        <dbReference type="ARBA" id="ARBA00022692"/>
    </source>
</evidence>
<keyword evidence="6 9" id="KW-0472">Membrane</keyword>
<keyword evidence="12" id="KW-1185">Reference proteome</keyword>
<dbReference type="Gene3D" id="1.20.120.350">
    <property type="entry name" value="Voltage-gated potassium channels. Chain C"/>
    <property type="match status" value="1"/>
</dbReference>
<keyword evidence="4 9" id="KW-1133">Transmembrane helix</keyword>
<evidence type="ECO:0000256" key="5">
    <source>
        <dbReference type="ARBA" id="ARBA00023065"/>
    </source>
</evidence>
<dbReference type="RefSeq" id="WP_008381591.1">
    <property type="nucleotide sequence ID" value="NZ_BAOP01000041.1"/>
</dbReference>
<dbReference type="Proteomes" id="UP000035009">
    <property type="component" value="Unassembled WGS sequence"/>
</dbReference>
<dbReference type="GO" id="GO:0005249">
    <property type="term" value="F:voltage-gated potassium channel activity"/>
    <property type="evidence" value="ECO:0007669"/>
    <property type="project" value="InterPro"/>
</dbReference>
<accession>M3UNG5</accession>
<keyword evidence="3 9" id="KW-0812">Transmembrane</keyword>
<feature type="coiled-coil region" evidence="8">
    <location>
        <begin position="218"/>
        <end position="252"/>
    </location>
</feature>
<evidence type="ECO:0000256" key="4">
    <source>
        <dbReference type="ARBA" id="ARBA00022989"/>
    </source>
</evidence>
<evidence type="ECO:0000256" key="1">
    <source>
        <dbReference type="ARBA" id="ARBA00004141"/>
    </source>
</evidence>
<feature type="transmembrane region" description="Helical" evidence="9">
    <location>
        <begin position="190"/>
        <end position="215"/>
    </location>
</feature>
<evidence type="ECO:0000256" key="2">
    <source>
        <dbReference type="ARBA" id="ARBA00022448"/>
    </source>
</evidence>
<dbReference type="OrthoDB" id="9799090at2"/>
<feature type="transmembrane region" description="Helical" evidence="9">
    <location>
        <begin position="51"/>
        <end position="73"/>
    </location>
</feature>
<reference evidence="11 12" key="1">
    <citation type="submission" date="2013-02" db="EMBL/GenBank/DDBJ databases">
        <title>Whole genome shotgun sequence of Gordonia malaquae NBRC 108250.</title>
        <authorList>
            <person name="Yoshida I."/>
            <person name="Hosoyama A."/>
            <person name="Tsuchikane K."/>
            <person name="Ando Y."/>
            <person name="Baba S."/>
            <person name="Ohji S."/>
            <person name="Hamada M."/>
            <person name="Tamura T."/>
            <person name="Yamazoe A."/>
            <person name="Yamazaki S."/>
            <person name="Fujita N."/>
        </authorList>
    </citation>
    <scope>NUCLEOTIDE SEQUENCE [LARGE SCALE GENOMIC DNA]</scope>
    <source>
        <strain evidence="11 12">NBRC 108250</strain>
    </source>
</reference>
<keyword evidence="8" id="KW-0175">Coiled coil</keyword>
<evidence type="ECO:0000256" key="7">
    <source>
        <dbReference type="ARBA" id="ARBA00023303"/>
    </source>
</evidence>
<protein>
    <submittedName>
        <fullName evidence="11">Putative ion transport protein</fullName>
    </submittedName>
</protein>
<dbReference type="eggNOG" id="COG1226">
    <property type="taxonomic scope" value="Bacteria"/>
</dbReference>
<evidence type="ECO:0000313" key="11">
    <source>
        <dbReference type="EMBL" id="GAC81650.1"/>
    </source>
</evidence>
<comment type="subcellular location">
    <subcellularLocation>
        <location evidence="1">Membrane</location>
        <topology evidence="1">Multi-pass membrane protein</topology>
    </subcellularLocation>
</comment>
<feature type="domain" description="Potassium channel" evidence="10">
    <location>
        <begin position="157"/>
        <end position="215"/>
    </location>
</feature>
<dbReference type="Gene3D" id="1.10.287.70">
    <property type="match status" value="1"/>
</dbReference>
<feature type="transmembrane region" description="Helical" evidence="9">
    <location>
        <begin position="128"/>
        <end position="147"/>
    </location>
</feature>
<evidence type="ECO:0000256" key="9">
    <source>
        <dbReference type="SAM" id="Phobius"/>
    </source>
</evidence>
<dbReference type="AlphaFoldDB" id="M3UNG5"/>
<evidence type="ECO:0000256" key="8">
    <source>
        <dbReference type="SAM" id="Coils"/>
    </source>
</evidence>
<dbReference type="GO" id="GO:0008076">
    <property type="term" value="C:voltage-gated potassium channel complex"/>
    <property type="evidence" value="ECO:0007669"/>
    <property type="project" value="InterPro"/>
</dbReference>
<evidence type="ECO:0000259" key="10">
    <source>
        <dbReference type="Pfam" id="PF07885"/>
    </source>
</evidence>
<comment type="caution">
    <text evidence="11">The sequence shown here is derived from an EMBL/GenBank/DDBJ whole genome shotgun (WGS) entry which is preliminary data.</text>
</comment>